<evidence type="ECO:0000313" key="2">
    <source>
        <dbReference type="Proteomes" id="UP001057402"/>
    </source>
</evidence>
<proteinExistence type="predicted"/>
<reference evidence="2" key="1">
    <citation type="journal article" date="2023" name="Front. Plant Sci.">
        <title>Chromosomal-level genome assembly of Melastoma candidum provides insights into trichome evolution.</title>
        <authorList>
            <person name="Zhong Y."/>
            <person name="Wu W."/>
            <person name="Sun C."/>
            <person name="Zou P."/>
            <person name="Liu Y."/>
            <person name="Dai S."/>
            <person name="Zhou R."/>
        </authorList>
    </citation>
    <scope>NUCLEOTIDE SEQUENCE [LARGE SCALE GENOMIC DNA]</scope>
</reference>
<dbReference type="EMBL" id="CM042888">
    <property type="protein sequence ID" value="KAI4324840.1"/>
    <property type="molecule type" value="Genomic_DNA"/>
</dbReference>
<name>A0ACB9MLT7_9MYRT</name>
<protein>
    <submittedName>
        <fullName evidence="1">Uncharacterized protein</fullName>
    </submittedName>
</protein>
<comment type="caution">
    <text evidence="1">The sequence shown here is derived from an EMBL/GenBank/DDBJ whole genome shotgun (WGS) entry which is preliminary data.</text>
</comment>
<dbReference type="Proteomes" id="UP001057402">
    <property type="component" value="Chromosome 9"/>
</dbReference>
<accession>A0ACB9MLT7</accession>
<gene>
    <name evidence="1" type="ORF">MLD38_030292</name>
</gene>
<keyword evidence="2" id="KW-1185">Reference proteome</keyword>
<sequence length="205" mass="22396">MRQEKCVHDLKEHSKEIYTLEMESDGMGTSNPNQQLVLASSSFDSTVKLWDVELGKLKHSLNGHKTGDGSGDPSSSVFLMVAELPGASLSGSPFPVLELHGNGKPTSAPASFRPPRRRTGNPFLLRRQRIVTLPATHVFPDYIDSLALSAVISLIPITGTFPFDAASTPIVFAWRWCDNPPGPATVLDCSKRPRSPYEAISGRRR</sequence>
<organism evidence="1 2">
    <name type="scientific">Melastoma candidum</name>
    <dbReference type="NCBI Taxonomy" id="119954"/>
    <lineage>
        <taxon>Eukaryota</taxon>
        <taxon>Viridiplantae</taxon>
        <taxon>Streptophyta</taxon>
        <taxon>Embryophyta</taxon>
        <taxon>Tracheophyta</taxon>
        <taxon>Spermatophyta</taxon>
        <taxon>Magnoliopsida</taxon>
        <taxon>eudicotyledons</taxon>
        <taxon>Gunneridae</taxon>
        <taxon>Pentapetalae</taxon>
        <taxon>rosids</taxon>
        <taxon>malvids</taxon>
        <taxon>Myrtales</taxon>
        <taxon>Melastomataceae</taxon>
        <taxon>Melastomatoideae</taxon>
        <taxon>Melastomateae</taxon>
        <taxon>Melastoma</taxon>
    </lineage>
</organism>
<evidence type="ECO:0000313" key="1">
    <source>
        <dbReference type="EMBL" id="KAI4324840.1"/>
    </source>
</evidence>